<reference evidence="2" key="2">
    <citation type="submission" date="2015-11" db="EMBL/GenBank/DDBJ databases">
        <authorList>
            <person name="Zhang Y."/>
            <person name="Guo Z."/>
        </authorList>
    </citation>
    <scope>NUCLEOTIDE SEQUENCE</scope>
</reference>
<protein>
    <submittedName>
        <fullName evidence="2">Uncharacterized protein</fullName>
    </submittedName>
</protein>
<evidence type="ECO:0000313" key="3">
    <source>
        <dbReference type="Proteomes" id="UP000017246"/>
    </source>
</evidence>
<dbReference type="Proteomes" id="UP000017246">
    <property type="component" value="Unassembled WGS sequence"/>
</dbReference>
<feature type="transmembrane region" description="Helical" evidence="1">
    <location>
        <begin position="60"/>
        <end position="82"/>
    </location>
</feature>
<organism evidence="2 3">
    <name type="scientific">Echinococcus multilocularis</name>
    <name type="common">Fox tapeworm</name>
    <dbReference type="NCBI Taxonomy" id="6211"/>
    <lineage>
        <taxon>Eukaryota</taxon>
        <taxon>Metazoa</taxon>
        <taxon>Spiralia</taxon>
        <taxon>Lophotrochozoa</taxon>
        <taxon>Platyhelminthes</taxon>
        <taxon>Cestoda</taxon>
        <taxon>Eucestoda</taxon>
        <taxon>Cyclophyllidea</taxon>
        <taxon>Taeniidae</taxon>
        <taxon>Echinococcus</taxon>
    </lineage>
</organism>
<keyword evidence="3" id="KW-1185">Reference proteome</keyword>
<keyword evidence="1" id="KW-0812">Transmembrane</keyword>
<evidence type="ECO:0000256" key="1">
    <source>
        <dbReference type="SAM" id="Phobius"/>
    </source>
</evidence>
<keyword evidence="1" id="KW-0472">Membrane</keyword>
<proteinExistence type="predicted"/>
<evidence type="ECO:0000313" key="2">
    <source>
        <dbReference type="EMBL" id="CUT99234.1"/>
    </source>
</evidence>
<dbReference type="EMBL" id="LN902845">
    <property type="protein sequence ID" value="CUT99234.1"/>
    <property type="molecule type" value="Genomic_DNA"/>
</dbReference>
<accession>A0A068Y996</accession>
<dbReference type="AlphaFoldDB" id="A0A068Y996"/>
<reference evidence="2" key="1">
    <citation type="journal article" date="2013" name="Nature">
        <title>The genomes of four tapeworm species reveal adaptations to parasitism.</title>
        <authorList>
            <person name="Tsai I.J."/>
            <person name="Zarowiecki M."/>
            <person name="Holroyd N."/>
            <person name="Garciarrubio A."/>
            <person name="Sanchez-Flores A."/>
            <person name="Brooks K.L."/>
            <person name="Tracey A."/>
            <person name="Bobes R.J."/>
            <person name="Fragoso G."/>
            <person name="Sciutto E."/>
            <person name="Aslett M."/>
            <person name="Beasley H."/>
            <person name="Bennett H.M."/>
            <person name="Cai J."/>
            <person name="Camicia F."/>
            <person name="Clark R."/>
            <person name="Cucher M."/>
            <person name="De Silva N."/>
            <person name="Day T.A."/>
            <person name="Deplazes P."/>
            <person name="Estrada K."/>
            <person name="Fernandez C."/>
            <person name="Holland P.W."/>
            <person name="Hou J."/>
            <person name="Hu S."/>
            <person name="Huckvale T."/>
            <person name="Hung S.S."/>
            <person name="Kamenetzky L."/>
            <person name="Keane J.A."/>
            <person name="Kiss F."/>
            <person name="Koziol U."/>
            <person name="Lambert O."/>
            <person name="Liu K."/>
            <person name="Luo X."/>
            <person name="Luo Y."/>
            <person name="Macchiaroli N."/>
            <person name="Nichol S."/>
            <person name="Paps J."/>
            <person name="Parkinson J."/>
            <person name="Pouchkina-Stantcheva N."/>
            <person name="Riddiford N."/>
            <person name="Rosenzvit M."/>
            <person name="Salinas G."/>
            <person name="Wasmuth J.D."/>
            <person name="Zamanian M."/>
            <person name="Zheng Y."/>
            <person name="Cai X."/>
            <person name="Soberon X."/>
            <person name="Olson P.D."/>
            <person name="Laclette J.P."/>
            <person name="Brehm K."/>
            <person name="Berriman M."/>
            <person name="Garciarrubio A."/>
            <person name="Bobes R.J."/>
            <person name="Fragoso G."/>
            <person name="Sanchez-Flores A."/>
            <person name="Estrada K."/>
            <person name="Cevallos M.A."/>
            <person name="Morett E."/>
            <person name="Gonzalez V."/>
            <person name="Portillo T."/>
            <person name="Ochoa-Leyva A."/>
            <person name="Jose M.V."/>
            <person name="Sciutto E."/>
            <person name="Landa A."/>
            <person name="Jimenez L."/>
            <person name="Valdes V."/>
            <person name="Carrero J.C."/>
            <person name="Larralde C."/>
            <person name="Morales-Montor J."/>
            <person name="Limon-Lason J."/>
            <person name="Soberon X."/>
            <person name="Laclette J.P."/>
        </authorList>
    </citation>
    <scope>NUCLEOTIDE SEQUENCE [LARGE SCALE GENOMIC DNA]</scope>
</reference>
<name>A0A068Y996_ECHMU</name>
<keyword evidence="1" id="KW-1133">Transmembrane helix</keyword>
<sequence>MGHNSTATNTTHLTLQSLTYNDHVECRNVRRAVINSPWFVGILDCVTNGKSNDLFARLQVVFTANLTAVVSCLSIHILVTLASPFAKRRCQSNVKSKP</sequence>